<feature type="compositionally biased region" description="Polar residues" evidence="1">
    <location>
        <begin position="79"/>
        <end position="92"/>
    </location>
</feature>
<accession>A0A9J7LS02</accession>
<feature type="compositionally biased region" description="Acidic residues" evidence="1">
    <location>
        <begin position="838"/>
        <end position="855"/>
    </location>
</feature>
<feature type="compositionally biased region" description="Basic and acidic residues" evidence="1">
    <location>
        <begin position="1453"/>
        <end position="1467"/>
    </location>
</feature>
<feature type="compositionally biased region" description="Polar residues" evidence="1">
    <location>
        <begin position="1468"/>
        <end position="1483"/>
    </location>
</feature>
<feature type="compositionally biased region" description="Basic and acidic residues" evidence="1">
    <location>
        <begin position="1137"/>
        <end position="1154"/>
    </location>
</feature>
<feature type="compositionally biased region" description="Low complexity" evidence="1">
    <location>
        <begin position="1966"/>
        <end position="1978"/>
    </location>
</feature>
<feature type="compositionally biased region" description="Polar residues" evidence="1">
    <location>
        <begin position="1899"/>
        <end position="1913"/>
    </location>
</feature>
<feature type="compositionally biased region" description="Polar residues" evidence="1">
    <location>
        <begin position="347"/>
        <end position="366"/>
    </location>
</feature>
<feature type="compositionally biased region" description="Polar residues" evidence="1">
    <location>
        <begin position="476"/>
        <end position="492"/>
    </location>
</feature>
<feature type="compositionally biased region" description="Basic and acidic residues" evidence="1">
    <location>
        <begin position="1612"/>
        <end position="1642"/>
    </location>
</feature>
<reference evidence="2" key="1">
    <citation type="journal article" date="2020" name="Nat. Ecol. Evol.">
        <title>Deeply conserved synteny resolves early events in vertebrate evolution.</title>
        <authorList>
            <person name="Simakov O."/>
            <person name="Marletaz F."/>
            <person name="Yue J.X."/>
            <person name="O'Connell B."/>
            <person name="Jenkins J."/>
            <person name="Brandt A."/>
            <person name="Calef R."/>
            <person name="Tung C.H."/>
            <person name="Huang T.K."/>
            <person name="Schmutz J."/>
            <person name="Satoh N."/>
            <person name="Yu J.K."/>
            <person name="Putnam N.H."/>
            <person name="Green R.E."/>
            <person name="Rokhsar D.S."/>
        </authorList>
    </citation>
    <scope>NUCLEOTIDE SEQUENCE [LARGE SCALE GENOMIC DNA]</scope>
    <source>
        <strain evidence="2">S238N-H82</strain>
    </source>
</reference>
<feature type="region of interest" description="Disordered" evidence="1">
    <location>
        <begin position="1807"/>
        <end position="2050"/>
    </location>
</feature>
<feature type="compositionally biased region" description="Polar residues" evidence="1">
    <location>
        <begin position="675"/>
        <end position="698"/>
    </location>
</feature>
<feature type="region of interest" description="Disordered" evidence="1">
    <location>
        <begin position="346"/>
        <end position="505"/>
    </location>
</feature>
<feature type="region of interest" description="Disordered" evidence="1">
    <location>
        <begin position="810"/>
        <end position="1211"/>
    </location>
</feature>
<evidence type="ECO:0000313" key="3">
    <source>
        <dbReference type="RefSeq" id="XP_035687491.1"/>
    </source>
</evidence>
<feature type="compositionally biased region" description="Basic and acidic residues" evidence="1">
    <location>
        <begin position="1746"/>
        <end position="1773"/>
    </location>
</feature>
<feature type="compositionally biased region" description="Basic and acidic residues" evidence="1">
    <location>
        <begin position="1544"/>
        <end position="1575"/>
    </location>
</feature>
<feature type="region of interest" description="Disordered" evidence="1">
    <location>
        <begin position="581"/>
        <end position="601"/>
    </location>
</feature>
<feature type="compositionally biased region" description="Polar residues" evidence="1">
    <location>
        <begin position="738"/>
        <end position="748"/>
    </location>
</feature>
<feature type="region of interest" description="Disordered" evidence="1">
    <location>
        <begin position="1334"/>
        <end position="1672"/>
    </location>
</feature>
<feature type="compositionally biased region" description="Basic and acidic residues" evidence="1">
    <location>
        <begin position="912"/>
        <end position="923"/>
    </location>
</feature>
<feature type="compositionally biased region" description="Basic and acidic residues" evidence="1">
    <location>
        <begin position="1484"/>
        <end position="1498"/>
    </location>
</feature>
<feature type="compositionally biased region" description="Low complexity" evidence="1">
    <location>
        <begin position="1181"/>
        <end position="1192"/>
    </location>
</feature>
<keyword evidence="2" id="KW-1185">Reference proteome</keyword>
<feature type="compositionally biased region" description="Low complexity" evidence="1">
    <location>
        <begin position="1242"/>
        <end position="1256"/>
    </location>
</feature>
<protein>
    <submittedName>
        <fullName evidence="3">Microtubule-associated protein futsch-like isoform X2</fullName>
    </submittedName>
</protein>
<feature type="region of interest" description="Disordered" evidence="1">
    <location>
        <begin position="22"/>
        <end position="168"/>
    </location>
</feature>
<proteinExistence type="predicted"/>
<feature type="region of interest" description="Disordered" evidence="1">
    <location>
        <begin position="1239"/>
        <end position="1317"/>
    </location>
</feature>
<dbReference type="RefSeq" id="XP_035687491.1">
    <property type="nucleotide sequence ID" value="XM_035831598.1"/>
</dbReference>
<sequence>MAIEQDDPPSPGNVVETSVCSDDVASVNQEEVSISPREEPVKKDVYNQPDHEIPVQKNGGHFDSSRSDESLLYVGESGLKNNSSSKTTTDLPANSDMEDNKPTAELKPQEELSSQPDSHEKETTSGEQTMDVTDGINREHSPQERQQTVSQRKTYDRNRASFPPPPPDYETAITRCVRLDPNPAGFVLMPVLPAGFSPAGGQPYWGDHVQHGALPPQPNNGFAHDGHFQQESGHDRIQDAPFEQDIYRHEPGLDHFSTLPPYSHDLGPDEVGHPAYEDRHFGDFPSRPPLYGSAENILDMKDPSVPLAEMSPQLSSSAMDISEYGRNSRSMDRKSALAGFLNRRKNLSGSWGSRTRQPRQSASSVFAGSAESIHDTQDDTSQRTMSLDRLNRHRPASKRTYGIRSSSLDRMLDDDGNGFVETDETNPDENQEEDTPQRTASLDRLDRQRTPSKRSYGIKTSSLHPSDNGRFDGNGDQITGESNEDGTPQRTGSLDRLNRQGSAYDRAKRVKAASLEEFRQSLKLLTLKKDKSPGSDVDQHQEQVNHEETRVPQEATQKTPVRKHLTPFIKFSPAFLEQERGKQIIPQSPTPTPTVTDGQLSRLDDARQRANQLEELLNSKRQKMEEAKEQVRKIHQNLEEELTKQKQVSANSRQGEESVEINFSKSKDGDEKSEQPNGTAEDNDWSTVQFGHQSISKSASHDNTDRKESGDDLFTKLDSKDEESHNVAKKLLLRAEGSHQNEPISHSFISFEGDDGPITPPPLRNDPLPELGVPENDYIPGNPFDLFLDSLGLPVMEGDWPEERRPSLSTIYEEDEPLTDSNATSVIDLTMEEGSLVAEDDEKEEMGPEEEEREDINEKKVSPVEATEAEEKVENLHPQERLENDKDKLEKDEDLAETSKKDAEVNIVKQVSKTETEEIHTTEEITVNGKGEKLEEKTEVNKVNMSEEPNDVVESTQSAQEDISEKDTTMEKSQIDATGGEKDSTKESLNEEPIDSVQHVDKKEEEGNDQTNTLPVMSDIPTKELDNAADEKDGLEEKITEESADSKVELQDEQNTKQAIEEDKCMAGDEKPQPVIKVMPKEEDASSEKEGTNTLENKENVTDEAKKDVADTPKEDAEKEDTGATKLTVRSQNDNAEQERKEASGIEENQKKEAVAQSDAVSIRTKETPKEEIDKSVAKTQEPIIENEQENNMRLQEEHNPKISVDGAKTNPKKMPVVELTINLKASEIGPDLLNELEKAKTPTSVTPVVQVSESPKVSKKTSRDKTKQSKGTTKSSKEPDKSKKNKNFMEEINALLEQTESTMVRRSTEITSVSEDLQNTAKTLFNLEVEEPVFTSPNTTSSSHDLSGSASSLDSTEEDKGHISLTSPERPSVESPERQPSVTTPERQSDSGNGSLNESPFSVRAETLEKSPPPLDSQKEIHKMTKQEGEDEKKQESVKDQTEKPTPIATKEVLETGKETLSKENQSENTTSSISGESTGKFETSHQKQDAEKDKVIPSDVINPKDNLEQKEPDTMSEPIKSSQDEESPSKESVPEEVIITYKKIDVQDNLKQSEPDMKSDETVLPSIERERPSQEMNTEQMQEINIESKKPCYEDEPKQKESDTMSNEATPHEVLEATQEIRKGTDTPTHDATKPPKTDVAEPNAKIPSESNEQKKAHTSRVEMNVPVQEKKAKLVSEDIKKDEGDVVKQEPDIISNMPKVARSVEMFESLLRSNNKKSTAKTNSVKIKPVPTDVQERNGVNKIADDAHPKAKAEDKKSRTVEPDVHKQSKQETTNSQPPDQVDDEGEVAEGIYTASLVYVGGNSFEESGEFSPRSFPNNESLEDDSSPIFSPTHKSTPREGIFKAQLVQVSSLSFEEEEESFGSEDSSNASIRSSPSYELVRDEKGWKGKPAPRHSTPTGQEDSSPGQEDNSLRRGRSMRRRSQRRSFEGSLWDDEDFKHKPALLRQDSPLHKPEPVRSPELDTSASSQKTSPSPKSKKSFKDFFRLGKKRSSSAHKATPKRTPGSEEEKVDALPTSILVERGSQSDTEDEPRGGLSLFYKTSKTKL</sequence>
<feature type="compositionally biased region" description="Basic residues" evidence="1">
    <location>
        <begin position="1990"/>
        <end position="2003"/>
    </location>
</feature>
<evidence type="ECO:0000256" key="1">
    <source>
        <dbReference type="SAM" id="MobiDB-lite"/>
    </source>
</evidence>
<gene>
    <name evidence="3" type="primary">LOC118423443</name>
</gene>
<feature type="compositionally biased region" description="Low complexity" evidence="1">
    <location>
        <begin position="1342"/>
        <end position="1355"/>
    </location>
</feature>
<feature type="compositionally biased region" description="Polar residues" evidence="1">
    <location>
        <begin position="22"/>
        <end position="32"/>
    </location>
</feature>
<feature type="compositionally biased region" description="Polar residues" evidence="1">
    <location>
        <begin position="1379"/>
        <end position="1401"/>
    </location>
</feature>
<evidence type="ECO:0000313" key="2">
    <source>
        <dbReference type="Proteomes" id="UP000001554"/>
    </source>
</evidence>
<feature type="compositionally biased region" description="Basic and acidic residues" evidence="1">
    <location>
        <begin position="665"/>
        <end position="674"/>
    </location>
</feature>
<feature type="compositionally biased region" description="Basic and acidic residues" evidence="1">
    <location>
        <begin position="1079"/>
        <end position="1123"/>
    </location>
</feature>
<feature type="compositionally biased region" description="Basic and acidic residues" evidence="1">
    <location>
        <begin position="1164"/>
        <end position="1177"/>
    </location>
</feature>
<feature type="compositionally biased region" description="Basic and acidic residues" evidence="1">
    <location>
        <begin position="529"/>
        <end position="551"/>
    </location>
</feature>
<feature type="compositionally biased region" description="Acidic residues" evidence="1">
    <location>
        <begin position="412"/>
        <end position="434"/>
    </location>
</feature>
<dbReference type="Proteomes" id="UP000001554">
    <property type="component" value="Chromosome 9"/>
</dbReference>
<feature type="compositionally biased region" description="Basic and acidic residues" evidence="1">
    <location>
        <begin position="1952"/>
        <end position="1964"/>
    </location>
</feature>
<feature type="compositionally biased region" description="Basic and acidic residues" evidence="1">
    <location>
        <begin position="869"/>
        <end position="904"/>
    </location>
</feature>
<feature type="compositionally biased region" description="Basic and acidic residues" evidence="1">
    <location>
        <begin position="963"/>
        <end position="989"/>
    </location>
</feature>
<feature type="compositionally biased region" description="Basic and acidic residues" evidence="1">
    <location>
        <begin position="98"/>
        <end position="110"/>
    </location>
</feature>
<feature type="compositionally biased region" description="Polar residues" evidence="1">
    <location>
        <begin position="1297"/>
        <end position="1317"/>
    </location>
</feature>
<feature type="compositionally biased region" description="Basic residues" evidence="1">
    <location>
        <begin position="1917"/>
        <end position="1928"/>
    </location>
</feature>
<feature type="compositionally biased region" description="Polar residues" evidence="1">
    <location>
        <begin position="1576"/>
        <end position="1587"/>
    </location>
</feature>
<feature type="compositionally biased region" description="Basic and acidic residues" evidence="1">
    <location>
        <begin position="1418"/>
        <end position="1444"/>
    </location>
</feature>
<feature type="compositionally biased region" description="Basic and acidic residues" evidence="1">
    <location>
        <begin position="36"/>
        <end position="54"/>
    </location>
</feature>
<feature type="region of interest" description="Disordered" evidence="1">
    <location>
        <begin position="642"/>
        <end position="721"/>
    </location>
</feature>
<feature type="compositionally biased region" description="Basic and acidic residues" evidence="1">
    <location>
        <begin position="930"/>
        <end position="940"/>
    </location>
</feature>
<feature type="compositionally biased region" description="Basic and acidic residues" evidence="1">
    <location>
        <begin position="1588"/>
        <end position="1605"/>
    </location>
</feature>
<feature type="compositionally biased region" description="Basic and acidic residues" evidence="1">
    <location>
        <begin position="699"/>
        <end position="721"/>
    </location>
</feature>
<feature type="region of interest" description="Disordered" evidence="1">
    <location>
        <begin position="738"/>
        <end position="776"/>
    </location>
</feature>
<feature type="region of interest" description="Disordered" evidence="1">
    <location>
        <begin position="529"/>
        <end position="559"/>
    </location>
</feature>
<organism evidence="2 3">
    <name type="scientific">Branchiostoma floridae</name>
    <name type="common">Florida lancelet</name>
    <name type="synonym">Amphioxus</name>
    <dbReference type="NCBI Taxonomy" id="7739"/>
    <lineage>
        <taxon>Eukaryota</taxon>
        <taxon>Metazoa</taxon>
        <taxon>Chordata</taxon>
        <taxon>Cephalochordata</taxon>
        <taxon>Leptocardii</taxon>
        <taxon>Amphioxiformes</taxon>
        <taxon>Branchiostomatidae</taxon>
        <taxon>Branchiostoma</taxon>
    </lineage>
</organism>
<feature type="compositionally biased region" description="Basic and acidic residues" evidence="1">
    <location>
        <begin position="372"/>
        <end position="381"/>
    </location>
</feature>
<reference evidence="3" key="2">
    <citation type="submission" date="2025-08" db="UniProtKB">
        <authorList>
            <consortium name="RefSeq"/>
        </authorList>
    </citation>
    <scope>IDENTIFICATION</scope>
    <source>
        <strain evidence="3">S238N-H82</strain>
        <tissue evidence="3">Testes</tissue>
    </source>
</reference>
<dbReference type="GeneID" id="118423443"/>
<feature type="region of interest" description="Disordered" evidence="1">
    <location>
        <begin position="1716"/>
        <end position="1793"/>
    </location>
</feature>
<name>A0A9J7LS02_BRAFL</name>
<feature type="compositionally biased region" description="Basic and acidic residues" evidence="1">
    <location>
        <begin position="1021"/>
        <end position="1050"/>
    </location>
</feature>
<feature type="compositionally biased region" description="Basic and acidic residues" evidence="1">
    <location>
        <begin position="1059"/>
        <end position="1072"/>
    </location>
</feature>